<dbReference type="PRINTS" id="PR00039">
    <property type="entry name" value="HTHLYSR"/>
</dbReference>
<name>A0A7Z7JHR1_9BURK</name>
<dbReference type="InterPro" id="IPR005119">
    <property type="entry name" value="LysR_subst-bd"/>
</dbReference>
<dbReference type="PROSITE" id="PS50931">
    <property type="entry name" value="HTH_LYSR"/>
    <property type="match status" value="1"/>
</dbReference>
<dbReference type="GO" id="GO:0003677">
    <property type="term" value="F:DNA binding"/>
    <property type="evidence" value="ECO:0007669"/>
    <property type="project" value="UniProtKB-KW"/>
</dbReference>
<evidence type="ECO:0000256" key="4">
    <source>
        <dbReference type="ARBA" id="ARBA00023163"/>
    </source>
</evidence>
<feature type="domain" description="HTH lysR-type" evidence="5">
    <location>
        <begin position="5"/>
        <end position="62"/>
    </location>
</feature>
<dbReference type="InterPro" id="IPR050950">
    <property type="entry name" value="HTH-type_LysR_regulators"/>
</dbReference>
<evidence type="ECO:0000256" key="1">
    <source>
        <dbReference type="ARBA" id="ARBA00009437"/>
    </source>
</evidence>
<dbReference type="SUPFAM" id="SSF46785">
    <property type="entry name" value="Winged helix' DNA-binding domain"/>
    <property type="match status" value="1"/>
</dbReference>
<dbReference type="PANTHER" id="PTHR30419">
    <property type="entry name" value="HTH-TYPE TRANSCRIPTIONAL REGULATOR YBHD"/>
    <property type="match status" value="1"/>
</dbReference>
<keyword evidence="4" id="KW-0804">Transcription</keyword>
<dbReference type="InterPro" id="IPR036390">
    <property type="entry name" value="WH_DNA-bd_sf"/>
</dbReference>
<comment type="similarity">
    <text evidence="1">Belongs to the LysR transcriptional regulatory family.</text>
</comment>
<dbReference type="RefSeq" id="WP_116328408.1">
    <property type="nucleotide sequence ID" value="NZ_OFSW01000032.1"/>
</dbReference>
<dbReference type="GO" id="GO:0003700">
    <property type="term" value="F:DNA-binding transcription factor activity"/>
    <property type="evidence" value="ECO:0007669"/>
    <property type="project" value="InterPro"/>
</dbReference>
<dbReference type="CDD" id="cd08440">
    <property type="entry name" value="PBP2_LTTR_like_4"/>
    <property type="match status" value="1"/>
</dbReference>
<reference evidence="6 7" key="1">
    <citation type="submission" date="2018-01" db="EMBL/GenBank/DDBJ databases">
        <authorList>
            <person name="Clerissi C."/>
        </authorList>
    </citation>
    <scope>NUCLEOTIDE SEQUENCE [LARGE SCALE GENOMIC DNA]</scope>
    <source>
        <strain evidence="6">Cupriavidus taiwanensis STM 6021</strain>
    </source>
</reference>
<dbReference type="SUPFAM" id="SSF53850">
    <property type="entry name" value="Periplasmic binding protein-like II"/>
    <property type="match status" value="1"/>
</dbReference>
<gene>
    <name evidence="6" type="ORF">CBM2594_U10060</name>
</gene>
<dbReference type="FunFam" id="1.10.10.10:FF:000001">
    <property type="entry name" value="LysR family transcriptional regulator"/>
    <property type="match status" value="1"/>
</dbReference>
<evidence type="ECO:0000313" key="6">
    <source>
        <dbReference type="EMBL" id="SPC25559.1"/>
    </source>
</evidence>
<comment type="caution">
    <text evidence="6">The sequence shown here is derived from an EMBL/GenBank/DDBJ whole genome shotgun (WGS) entry which is preliminary data.</text>
</comment>
<evidence type="ECO:0000313" key="7">
    <source>
        <dbReference type="Proteomes" id="UP000257139"/>
    </source>
</evidence>
<dbReference type="Pfam" id="PF03466">
    <property type="entry name" value="LysR_substrate"/>
    <property type="match status" value="1"/>
</dbReference>
<evidence type="ECO:0000256" key="3">
    <source>
        <dbReference type="ARBA" id="ARBA00023125"/>
    </source>
</evidence>
<keyword evidence="3" id="KW-0238">DNA-binding</keyword>
<dbReference type="PANTHER" id="PTHR30419:SF8">
    <property type="entry name" value="NITROGEN ASSIMILATION TRANSCRIPTIONAL ACTIVATOR-RELATED"/>
    <property type="match status" value="1"/>
</dbReference>
<accession>A0A7Z7JHR1</accession>
<evidence type="ECO:0000256" key="2">
    <source>
        <dbReference type="ARBA" id="ARBA00023015"/>
    </source>
</evidence>
<dbReference type="InterPro" id="IPR036388">
    <property type="entry name" value="WH-like_DNA-bd_sf"/>
</dbReference>
<keyword evidence="2" id="KW-0805">Transcription regulation</keyword>
<dbReference type="EMBL" id="OGUU01000045">
    <property type="protein sequence ID" value="SPC25559.1"/>
    <property type="molecule type" value="Genomic_DNA"/>
</dbReference>
<dbReference type="Gene3D" id="3.40.190.290">
    <property type="match status" value="1"/>
</dbReference>
<dbReference type="Gene3D" id="1.10.10.10">
    <property type="entry name" value="Winged helix-like DNA-binding domain superfamily/Winged helix DNA-binding domain"/>
    <property type="match status" value="1"/>
</dbReference>
<dbReference type="Pfam" id="PF00126">
    <property type="entry name" value="HTH_1"/>
    <property type="match status" value="1"/>
</dbReference>
<proteinExistence type="inferred from homology"/>
<protein>
    <submittedName>
        <fullName evidence="6">LysR family transcriptional regulator</fullName>
    </submittedName>
</protein>
<dbReference type="AlphaFoldDB" id="A0A7Z7JHR1"/>
<organism evidence="6 7">
    <name type="scientific">Cupriavidus taiwanensis</name>
    <dbReference type="NCBI Taxonomy" id="164546"/>
    <lineage>
        <taxon>Bacteria</taxon>
        <taxon>Pseudomonadati</taxon>
        <taxon>Pseudomonadota</taxon>
        <taxon>Betaproteobacteria</taxon>
        <taxon>Burkholderiales</taxon>
        <taxon>Burkholderiaceae</taxon>
        <taxon>Cupriavidus</taxon>
    </lineage>
</organism>
<dbReference type="InterPro" id="IPR000847">
    <property type="entry name" value="LysR_HTH_N"/>
</dbReference>
<evidence type="ECO:0000259" key="5">
    <source>
        <dbReference type="PROSITE" id="PS50931"/>
    </source>
</evidence>
<dbReference type="Proteomes" id="UP000257139">
    <property type="component" value="Unassembled WGS sequence"/>
</dbReference>
<dbReference type="GO" id="GO:0005829">
    <property type="term" value="C:cytosol"/>
    <property type="evidence" value="ECO:0007669"/>
    <property type="project" value="TreeGrafter"/>
</dbReference>
<sequence>MSRNISLRHLRYFAEVANSGSFTTAASRLFVTQSALTSTIQQFEEAVGLKLFDRNTRRVVMTPEAFRFKDEAEKIIKEFDAAIADLEALAQSQKGHIRIAAAPSTIYQFLVKAVMAFRVQYPDVTFSLRDASAQQVEQLVVDGELDFAIASKHKGFAELDYSPLLEDRFGVVCRPDYRLASGHGPLQWNELVEDDYIGFTPDTGIGTTLRNHAPRWPAIENPQFEISSSTSLLAVLNEGGCFAIVPALTAKVAGFESLAFRELVDPGLSRELCLITRRLRSLSPSSQRLVRVITETIRQQNLPEGVTAFISNPA</sequence>